<dbReference type="AlphaFoldDB" id="A0AAE2BTT8"/>
<feature type="transmembrane region" description="Helical" evidence="1">
    <location>
        <begin position="265"/>
        <end position="282"/>
    </location>
</feature>
<evidence type="ECO:0000313" key="3">
    <source>
        <dbReference type="Proteomes" id="UP001289374"/>
    </source>
</evidence>
<proteinExistence type="predicted"/>
<keyword evidence="1" id="KW-0812">Transmembrane</keyword>
<keyword evidence="1" id="KW-0472">Membrane</keyword>
<feature type="transmembrane region" description="Helical" evidence="1">
    <location>
        <begin position="228"/>
        <end position="249"/>
    </location>
</feature>
<protein>
    <submittedName>
        <fullName evidence="2">Uncharacterized protein</fullName>
    </submittedName>
</protein>
<dbReference type="PANTHER" id="PTHR36607:SF20">
    <property type="entry name" value="AMINOTRANSFERASE-LIKE PLANT MOBILE DOMAIN-CONTAINING PROTEIN"/>
    <property type="match status" value="1"/>
</dbReference>
<sequence length="418" mass="47907">MSFEELRRENYFSFFLCFALRSLALCVLSEVASWFTSKTNLPLQGNITLSSLTININPWTKALYERSQEVSSSKNVKTWTLRATHHELPHHQQLNNLTPLYTLGRSIIEGDAKWDGDLRFTGGFHYTKGYWEQTEDVLSRCRDKLRLIKVYDVVYALLSTYDCNSDIVKTSCEVWCSLTDTLLTSAEELSISLRDLHDLTGFPMTDCFYDEVVSSVLELTGIDEKRDLFLVPASLYFTFTIFFKALIIIDAPTYPSTNRELKKEAYLAVYLVCCLCAFALPGKDVNFIRPSAFKMIPMMFDIMGEPLHVFFGKVVVYDEVRSLSFEQLSRCLLDQQIKEAKDCLQGAQAKAIEETFKGQKQLNHEAQAKVHEVEKDITTLENTTPLNDVIVENLESSNKFANIQGRLEEFKSFCLRFV</sequence>
<keyword evidence="1" id="KW-1133">Transmembrane helix</keyword>
<evidence type="ECO:0000256" key="1">
    <source>
        <dbReference type="SAM" id="Phobius"/>
    </source>
</evidence>
<reference evidence="2" key="2">
    <citation type="journal article" date="2024" name="Plant">
        <title>Genomic evolution and insights into agronomic trait innovations of Sesamum species.</title>
        <authorList>
            <person name="Miao H."/>
            <person name="Wang L."/>
            <person name="Qu L."/>
            <person name="Liu H."/>
            <person name="Sun Y."/>
            <person name="Le M."/>
            <person name="Wang Q."/>
            <person name="Wei S."/>
            <person name="Zheng Y."/>
            <person name="Lin W."/>
            <person name="Duan Y."/>
            <person name="Cao H."/>
            <person name="Xiong S."/>
            <person name="Wang X."/>
            <person name="Wei L."/>
            <person name="Li C."/>
            <person name="Ma Q."/>
            <person name="Ju M."/>
            <person name="Zhao R."/>
            <person name="Li G."/>
            <person name="Mu C."/>
            <person name="Tian Q."/>
            <person name="Mei H."/>
            <person name="Zhang T."/>
            <person name="Gao T."/>
            <person name="Zhang H."/>
        </authorList>
    </citation>
    <scope>NUCLEOTIDE SEQUENCE</scope>
    <source>
        <strain evidence="2">K16</strain>
    </source>
</reference>
<gene>
    <name evidence="2" type="ORF">Sango_1590000</name>
</gene>
<evidence type="ECO:0000313" key="2">
    <source>
        <dbReference type="EMBL" id="KAK4397534.1"/>
    </source>
</evidence>
<name>A0AAE2BTT8_9LAMI</name>
<organism evidence="2 3">
    <name type="scientific">Sesamum angolense</name>
    <dbReference type="NCBI Taxonomy" id="2727404"/>
    <lineage>
        <taxon>Eukaryota</taxon>
        <taxon>Viridiplantae</taxon>
        <taxon>Streptophyta</taxon>
        <taxon>Embryophyta</taxon>
        <taxon>Tracheophyta</taxon>
        <taxon>Spermatophyta</taxon>
        <taxon>Magnoliopsida</taxon>
        <taxon>eudicotyledons</taxon>
        <taxon>Gunneridae</taxon>
        <taxon>Pentapetalae</taxon>
        <taxon>asterids</taxon>
        <taxon>lamiids</taxon>
        <taxon>Lamiales</taxon>
        <taxon>Pedaliaceae</taxon>
        <taxon>Sesamum</taxon>
    </lineage>
</organism>
<comment type="caution">
    <text evidence="2">The sequence shown here is derived from an EMBL/GenBank/DDBJ whole genome shotgun (WGS) entry which is preliminary data.</text>
</comment>
<keyword evidence="3" id="KW-1185">Reference proteome</keyword>
<dbReference type="PANTHER" id="PTHR36607">
    <property type="entry name" value="1,2-DIHYDROXY-3-KETO-5-METHYLTHIOPENTENE DIOXYGENASE 4"/>
    <property type="match status" value="1"/>
</dbReference>
<accession>A0AAE2BTT8</accession>
<reference evidence="2" key="1">
    <citation type="submission" date="2020-06" db="EMBL/GenBank/DDBJ databases">
        <authorList>
            <person name="Li T."/>
            <person name="Hu X."/>
            <person name="Zhang T."/>
            <person name="Song X."/>
            <person name="Zhang H."/>
            <person name="Dai N."/>
            <person name="Sheng W."/>
            <person name="Hou X."/>
            <person name="Wei L."/>
        </authorList>
    </citation>
    <scope>NUCLEOTIDE SEQUENCE</scope>
    <source>
        <strain evidence="2">K16</strain>
        <tissue evidence="2">Leaf</tissue>
    </source>
</reference>
<dbReference type="EMBL" id="JACGWL010000008">
    <property type="protein sequence ID" value="KAK4397534.1"/>
    <property type="molecule type" value="Genomic_DNA"/>
</dbReference>
<dbReference type="Proteomes" id="UP001289374">
    <property type="component" value="Unassembled WGS sequence"/>
</dbReference>